<gene>
    <name evidence="5" type="ORF">CHIRRI_LOCUS2945</name>
</gene>
<feature type="compositionally biased region" description="Low complexity" evidence="3">
    <location>
        <begin position="568"/>
        <end position="580"/>
    </location>
</feature>
<dbReference type="PROSITE" id="PS50896">
    <property type="entry name" value="LISH"/>
    <property type="match status" value="1"/>
</dbReference>
<dbReference type="AlphaFoldDB" id="A0A9N9WNC8"/>
<dbReference type="SUPFAM" id="SSF49785">
    <property type="entry name" value="Galactose-binding domain-like"/>
    <property type="match status" value="1"/>
</dbReference>
<feature type="domain" description="Muskelin N-terminal" evidence="4">
    <location>
        <begin position="7"/>
        <end position="203"/>
    </location>
</feature>
<keyword evidence="2" id="KW-0677">Repeat</keyword>
<dbReference type="PANTHER" id="PTHR15526:SF5">
    <property type="entry name" value="MUSKELIN"/>
    <property type="match status" value="1"/>
</dbReference>
<dbReference type="OrthoDB" id="10052615at2759"/>
<feature type="region of interest" description="Disordered" evidence="3">
    <location>
        <begin position="565"/>
        <end position="586"/>
    </location>
</feature>
<keyword evidence="6" id="KW-1185">Reference proteome</keyword>
<dbReference type="Pfam" id="PF06588">
    <property type="entry name" value="Muskelin_N"/>
    <property type="match status" value="1"/>
</dbReference>
<dbReference type="InterPro" id="IPR008979">
    <property type="entry name" value="Galactose-bd-like_sf"/>
</dbReference>
<dbReference type="GO" id="GO:0005737">
    <property type="term" value="C:cytoplasm"/>
    <property type="evidence" value="ECO:0007669"/>
    <property type="project" value="TreeGrafter"/>
</dbReference>
<dbReference type="InterPro" id="IPR052456">
    <property type="entry name" value="CTLH_complex_component"/>
</dbReference>
<evidence type="ECO:0000256" key="3">
    <source>
        <dbReference type="SAM" id="MobiDB-lite"/>
    </source>
</evidence>
<dbReference type="Proteomes" id="UP001153620">
    <property type="component" value="Chromosome 1"/>
</dbReference>
<evidence type="ECO:0000313" key="5">
    <source>
        <dbReference type="EMBL" id="CAG9799991.1"/>
    </source>
</evidence>
<sequence>MDLDRITKLQYEIHSFSSFSSSYLPENIRDDNPSDQISRWSSDTNVPTQFITLRLNKPAIVKKILFGKHKTGHVCNLKKFKIYGGLQESNMFQIFEGGLKNDNVPEIFDLKHKMYTEEGEREIPILYVQIVPLLSFGPSFNFSIWYVELRGVENDSYVSDMMRNFNDQREKQAVRLVLKHLRDKGYMAAFKTLENEANIHLEDNQITELYQCLVGAGHFEKSEEIMAKFIEYGDVDEYISNQKYKAHFCEILPKESEKVLRPKTRVDAGYAFDNESNVIYMFGGHCEDDSEDLNDFWLYDIKDNKWTCINESCGSISPRSGQKMVFDPISKQIFMLGRKASRGTENVNDTYKNDFYLYDIQTKTWMLICEDTKQMNGPSLVQDHQICLNPRERTIYVFGGKLVNKILCSLWPSLVWSDEGANDSFSGFYSYHINTNTWNLLCLDINHINAANPEINSIKARVSHSMLFDDNRKKIYMICGHRAKESFNDIVQFDIETNLFANTPTSSHVASSSTASLDSAMNCEKPSGSCFSTIDLNKGEIYILIKDNLWMYSLATNEYSTIHKSHQHSSTNNNNGSQQSCKDSSENYSRAGDVNYFVHTNDSLYVLKSDSEYIIQLRKPSRDSILNYCKYLIRRQQYEEIARENPISALSFLRNDLSETIDKNDINQVNDFHKLASLLFCNKSLTNYSDGDSDGQQGESSSGQSKMRNQRSILFNKLTSLLPKAKCQPQQALLNFINV</sequence>
<evidence type="ECO:0000256" key="1">
    <source>
        <dbReference type="ARBA" id="ARBA00022441"/>
    </source>
</evidence>
<dbReference type="SUPFAM" id="SSF117281">
    <property type="entry name" value="Kelch motif"/>
    <property type="match status" value="1"/>
</dbReference>
<dbReference type="EMBL" id="OU895877">
    <property type="protein sequence ID" value="CAG9799991.1"/>
    <property type="molecule type" value="Genomic_DNA"/>
</dbReference>
<proteinExistence type="predicted"/>
<protein>
    <recommendedName>
        <fullName evidence="4">Muskelin N-terminal domain-containing protein</fullName>
    </recommendedName>
</protein>
<reference evidence="5" key="2">
    <citation type="submission" date="2022-10" db="EMBL/GenBank/DDBJ databases">
        <authorList>
            <consortium name="ENA_rothamsted_submissions"/>
            <consortium name="culmorum"/>
            <person name="King R."/>
        </authorList>
    </citation>
    <scope>NUCLEOTIDE SEQUENCE</scope>
</reference>
<dbReference type="Gene3D" id="2.120.10.80">
    <property type="entry name" value="Kelch-type beta propeller"/>
    <property type="match status" value="2"/>
</dbReference>
<dbReference type="InterPro" id="IPR010565">
    <property type="entry name" value="Muskelin_N"/>
</dbReference>
<organism evidence="5 6">
    <name type="scientific">Chironomus riparius</name>
    <dbReference type="NCBI Taxonomy" id="315576"/>
    <lineage>
        <taxon>Eukaryota</taxon>
        <taxon>Metazoa</taxon>
        <taxon>Ecdysozoa</taxon>
        <taxon>Arthropoda</taxon>
        <taxon>Hexapoda</taxon>
        <taxon>Insecta</taxon>
        <taxon>Pterygota</taxon>
        <taxon>Neoptera</taxon>
        <taxon>Endopterygota</taxon>
        <taxon>Diptera</taxon>
        <taxon>Nematocera</taxon>
        <taxon>Chironomoidea</taxon>
        <taxon>Chironomidae</taxon>
        <taxon>Chironominae</taxon>
        <taxon>Chironomus</taxon>
    </lineage>
</organism>
<reference evidence="5" key="1">
    <citation type="submission" date="2022-01" db="EMBL/GenBank/DDBJ databases">
        <authorList>
            <person name="King R."/>
        </authorList>
    </citation>
    <scope>NUCLEOTIDE SEQUENCE</scope>
</reference>
<dbReference type="PANTHER" id="PTHR15526">
    <property type="entry name" value="MUSKELIN"/>
    <property type="match status" value="1"/>
</dbReference>
<dbReference type="Pfam" id="PF24681">
    <property type="entry name" value="Kelch_KLHDC2_KLHL20_DRC7"/>
    <property type="match status" value="1"/>
</dbReference>
<evidence type="ECO:0000259" key="4">
    <source>
        <dbReference type="Pfam" id="PF06588"/>
    </source>
</evidence>
<dbReference type="Gene3D" id="2.60.120.260">
    <property type="entry name" value="Galactose-binding domain-like"/>
    <property type="match status" value="1"/>
</dbReference>
<evidence type="ECO:0000256" key="2">
    <source>
        <dbReference type="ARBA" id="ARBA00022737"/>
    </source>
</evidence>
<name>A0A9N9WNC8_9DIPT</name>
<dbReference type="InterPro" id="IPR015915">
    <property type="entry name" value="Kelch-typ_b-propeller"/>
</dbReference>
<keyword evidence="1" id="KW-0880">Kelch repeat</keyword>
<dbReference type="InterPro" id="IPR006594">
    <property type="entry name" value="LisH"/>
</dbReference>
<accession>A0A9N9WNC8</accession>
<evidence type="ECO:0000313" key="6">
    <source>
        <dbReference type="Proteomes" id="UP001153620"/>
    </source>
</evidence>